<keyword evidence="3" id="KW-1185">Reference proteome</keyword>
<protein>
    <submittedName>
        <fullName evidence="2">B148</fullName>
    </submittedName>
</protein>
<dbReference type="Proteomes" id="UP000103899">
    <property type="component" value="Segment"/>
</dbReference>
<dbReference type="Pfam" id="PF25726">
    <property type="entry name" value="UL148"/>
    <property type="match status" value="1"/>
</dbReference>
<dbReference type="GeneID" id="80534866"/>
<reference evidence="2 3" key="1">
    <citation type="journal article" date="2012" name="J. Virol.">
        <title>A Novel Bat Herpesvirus Encodes Homologues of Major Histocompatibility Complex Classes I and II, C-Type Lectin, and a Unique Family of Immune-Related Genes.</title>
        <authorList>
            <person name="Zhang H."/>
            <person name="Todd S."/>
            <person name="Tachedjian M."/>
            <person name="Barr J.A."/>
            <person name="Luo M."/>
            <person name="Yu M."/>
            <person name="Marsh G.A."/>
            <person name="Crameri G."/>
            <person name="Wang L.F."/>
        </authorList>
    </citation>
    <scope>NUCLEOTIDE SEQUENCE [LARGE SCALE GENOMIC DNA]</scope>
    <source>
        <strain evidence="2">B7D8</strain>
    </source>
</reference>
<accession>I3VQD1</accession>
<evidence type="ECO:0000256" key="1">
    <source>
        <dbReference type="SAM" id="Phobius"/>
    </source>
</evidence>
<sequence>MLYIVPVLLLVAPVTGVAQRDVPTVIMTNATTAVLYCDSGLVDDVAEMGWVYCEEWSVERCRTMWSTTTAYDVAAGDIEVYGRSEESVLKLTTSTIARRVYGQDTMWISSTLKFRPSHKDLGYYMCYFVPTSVDREQLFGKDVRRVRYSVMLPVNVTYKHEHVGEAATVNFRIDDVSEMDDTTVLIKLFGHTENDLRAMEISPSQLSVESKWSRVSKTRERGRVIYTVKLYEAGPSVKLAAVFSLFNRTQIGLGEAAFFPPDRPRTVTRVLGTLITAIGSIFLYVCLRRRGISAHSPGSSCKFFVCVLAILLFDKLDMIHK</sequence>
<dbReference type="RefSeq" id="YP_010797163.1">
    <property type="nucleotide sequence ID" value="NC_076129.1"/>
</dbReference>
<organism evidence="2 3">
    <name type="scientific">miniopterid betaherpesvirus 1</name>
    <dbReference type="NCBI Taxonomy" id="3070189"/>
    <lineage>
        <taxon>Viruses</taxon>
        <taxon>Duplodnaviria</taxon>
        <taxon>Heunggongvirae</taxon>
        <taxon>Peploviricota</taxon>
        <taxon>Herviviricetes</taxon>
        <taxon>Herpesvirales</taxon>
        <taxon>Orthoherpesviridae</taxon>
        <taxon>Betaherpesvirinae</taxon>
        <taxon>Quwivirus</taxon>
        <taxon>Quwivirus miniopteridbeta1</taxon>
    </lineage>
</organism>
<keyword evidence="1" id="KW-0472">Membrane</keyword>
<evidence type="ECO:0000313" key="2">
    <source>
        <dbReference type="EMBL" id="AFK83975.1"/>
    </source>
</evidence>
<feature type="transmembrane region" description="Helical" evidence="1">
    <location>
        <begin position="299"/>
        <end position="316"/>
    </location>
</feature>
<keyword evidence="1" id="KW-0812">Transmembrane</keyword>
<dbReference type="EMBL" id="JQ805139">
    <property type="protein sequence ID" value="AFK83975.1"/>
    <property type="molecule type" value="Genomic_DNA"/>
</dbReference>
<proteinExistence type="predicted"/>
<dbReference type="KEGG" id="vg:80534866"/>
<name>I3VQD1_9BETA</name>
<dbReference type="InterPro" id="IPR057759">
    <property type="entry name" value="UL148-like"/>
</dbReference>
<evidence type="ECO:0000313" key="3">
    <source>
        <dbReference type="Proteomes" id="UP000103899"/>
    </source>
</evidence>
<feature type="transmembrane region" description="Helical" evidence="1">
    <location>
        <begin position="270"/>
        <end position="287"/>
    </location>
</feature>
<keyword evidence="1" id="KW-1133">Transmembrane helix</keyword>